<evidence type="ECO:0000313" key="5">
    <source>
        <dbReference type="Proteomes" id="UP000029641"/>
    </source>
</evidence>
<evidence type="ECO:0000313" key="4">
    <source>
        <dbReference type="EMBL" id="GAL89562.1"/>
    </source>
</evidence>
<dbReference type="GO" id="GO:0004803">
    <property type="term" value="F:transposase activity"/>
    <property type="evidence" value="ECO:0007669"/>
    <property type="project" value="InterPro"/>
</dbReference>
<name>A0A090VWV8_9FLAO</name>
<dbReference type="EMBL" id="BBNY01000015">
    <property type="protein sequence ID" value="GAL89562.1"/>
    <property type="molecule type" value="Genomic_DNA"/>
</dbReference>
<dbReference type="AlphaFoldDB" id="A0A090VWV8"/>
<evidence type="ECO:0000259" key="1">
    <source>
        <dbReference type="SMART" id="SM01321"/>
    </source>
</evidence>
<feature type="domain" description="Transposase IS200-like" evidence="1">
    <location>
        <begin position="25"/>
        <end position="144"/>
    </location>
</feature>
<reference evidence="6" key="1">
    <citation type="journal article" date="2014" name="Genome Announc.">
        <title>Draft Genome Sequence of Marine Flavobacterium Jejuia pallidilutea Strain 11shimoA1 and Pigmentation Mutants.</title>
        <authorList>
            <person name="Takatani N."/>
            <person name="Nakanishi M."/>
            <person name="Meirelles P."/>
            <person name="Mino S."/>
            <person name="Suda W."/>
            <person name="Oshima K."/>
            <person name="Hattori M."/>
            <person name="Ohkuma M."/>
            <person name="Hosokawa M."/>
            <person name="Miyashita K."/>
            <person name="Thompson F.L."/>
            <person name="Niwa A."/>
            <person name="Sawabe T."/>
            <person name="Sawabe T."/>
        </authorList>
    </citation>
    <scope>NUCLEOTIDE SEQUENCE [LARGE SCALE GENOMIC DNA]</scope>
    <source>
        <strain evidence="6">JCM 19538</strain>
    </source>
</reference>
<dbReference type="Proteomes" id="UP000030184">
    <property type="component" value="Unassembled WGS sequence"/>
</dbReference>
<dbReference type="Pfam" id="PF01797">
    <property type="entry name" value="Y1_Tnp"/>
    <property type="match status" value="1"/>
</dbReference>
<sequence length="157" mass="18407">MHLALASKNLYLWSMSEQRVNGHTVSRLTVHIVWSTKYRYPVLEGDIQKKCRTILIQVCDAEGINILKGVVSKDHVHMHIEYRPSQDISSIIKKMKGRSSRRLQQDFPQLRKRYWGRLFWAIGFGCWSTGNITDKMVSEYLEHHRKSTNDSDSFILE</sequence>
<accession>A0A090VWV8</accession>
<evidence type="ECO:0000313" key="2">
    <source>
        <dbReference type="EMBL" id="GAL68438.1"/>
    </source>
</evidence>
<dbReference type="InterPro" id="IPR036515">
    <property type="entry name" value="Transposase_17_sf"/>
</dbReference>
<dbReference type="GO" id="GO:0006313">
    <property type="term" value="P:DNA transposition"/>
    <property type="evidence" value="ECO:0007669"/>
    <property type="project" value="InterPro"/>
</dbReference>
<dbReference type="EMBL" id="BBNR01000020">
    <property type="protein sequence ID" value="GAL68438.1"/>
    <property type="molecule type" value="Genomic_DNA"/>
</dbReference>
<dbReference type="SMART" id="SM01321">
    <property type="entry name" value="Y1_Tnp"/>
    <property type="match status" value="1"/>
</dbReference>
<dbReference type="eggNOG" id="COG1943">
    <property type="taxonomic scope" value="Bacteria"/>
</dbReference>
<keyword evidence="6" id="KW-1185">Reference proteome</keyword>
<dbReference type="PANTHER" id="PTHR33360:SF2">
    <property type="entry name" value="TRANSPOSASE FOR INSERTION SEQUENCE ELEMENT IS200"/>
    <property type="match status" value="1"/>
</dbReference>
<dbReference type="Proteomes" id="UP000029646">
    <property type="component" value="Unassembled WGS sequence"/>
</dbReference>
<comment type="caution">
    <text evidence="2">The sequence shown here is derived from an EMBL/GenBank/DDBJ whole genome shotgun (WGS) entry which is preliminary data.</text>
</comment>
<dbReference type="InterPro" id="IPR002686">
    <property type="entry name" value="Transposase_17"/>
</dbReference>
<proteinExistence type="predicted"/>
<dbReference type="NCBIfam" id="NF033573">
    <property type="entry name" value="transpos_IS200"/>
    <property type="match status" value="1"/>
</dbReference>
<dbReference type="Proteomes" id="UP000029641">
    <property type="component" value="Unassembled WGS sequence"/>
</dbReference>
<dbReference type="GO" id="GO:0003677">
    <property type="term" value="F:DNA binding"/>
    <property type="evidence" value="ECO:0007669"/>
    <property type="project" value="InterPro"/>
</dbReference>
<dbReference type="SUPFAM" id="SSF143422">
    <property type="entry name" value="Transposase IS200-like"/>
    <property type="match status" value="1"/>
</dbReference>
<protein>
    <submittedName>
        <fullName evidence="2">Transposase</fullName>
    </submittedName>
</protein>
<dbReference type="EMBL" id="BBNS01000017">
    <property type="protein sequence ID" value="GAL71906.1"/>
    <property type="molecule type" value="Genomic_DNA"/>
</dbReference>
<organism evidence="2 5">
    <name type="scientific">Jejuia pallidilutea</name>
    <dbReference type="NCBI Taxonomy" id="504487"/>
    <lineage>
        <taxon>Bacteria</taxon>
        <taxon>Pseudomonadati</taxon>
        <taxon>Bacteroidota</taxon>
        <taxon>Flavobacteriia</taxon>
        <taxon>Flavobacteriales</taxon>
        <taxon>Flavobacteriaceae</taxon>
        <taxon>Jejuia</taxon>
    </lineage>
</organism>
<evidence type="ECO:0000313" key="6">
    <source>
        <dbReference type="Proteomes" id="UP000030184"/>
    </source>
</evidence>
<gene>
    <name evidence="2" type="ORF">JCM19301_81</name>
    <name evidence="3" type="ORF">JCM19302_413</name>
    <name evidence="4" type="ORF">JCM19538_544</name>
</gene>
<evidence type="ECO:0000313" key="3">
    <source>
        <dbReference type="EMBL" id="GAL71906.1"/>
    </source>
</evidence>
<dbReference type="STRING" id="504487.JCM19538_544"/>
<dbReference type="PANTHER" id="PTHR33360">
    <property type="entry name" value="TRANSPOSASE FOR INSERTION SEQUENCE ELEMENT IS200"/>
    <property type="match status" value="1"/>
</dbReference>
<dbReference type="Gene3D" id="3.30.70.1290">
    <property type="entry name" value="Transposase IS200-like"/>
    <property type="match status" value="1"/>
</dbReference>